<dbReference type="PANTHER" id="PTHR33164:SF64">
    <property type="entry name" value="TRANSCRIPTIONAL REGULATOR SLYA"/>
    <property type="match status" value="1"/>
</dbReference>
<gene>
    <name evidence="5" type="ORF">F3J40_02760</name>
</gene>
<dbReference type="PROSITE" id="PS50995">
    <property type="entry name" value="HTH_MARR_2"/>
    <property type="match status" value="1"/>
</dbReference>
<accession>A0ABX0R6Z4</accession>
<feature type="domain" description="HTH marR-type" evidence="4">
    <location>
        <begin position="1"/>
        <end position="109"/>
    </location>
</feature>
<comment type="caution">
    <text evidence="5">The sequence shown here is derived from an EMBL/GenBank/DDBJ whole genome shotgun (WGS) entry which is preliminary data.</text>
</comment>
<dbReference type="PANTHER" id="PTHR33164">
    <property type="entry name" value="TRANSCRIPTIONAL REGULATOR, MARR FAMILY"/>
    <property type="match status" value="1"/>
</dbReference>
<protein>
    <submittedName>
        <fullName evidence="5">MarR family transcriptional regulator</fullName>
    </submittedName>
</protein>
<evidence type="ECO:0000256" key="3">
    <source>
        <dbReference type="ARBA" id="ARBA00023163"/>
    </source>
</evidence>
<keyword evidence="6" id="KW-1185">Reference proteome</keyword>
<name>A0ABX0R6Z4_9GAMM</name>
<proteinExistence type="predicted"/>
<evidence type="ECO:0000259" key="4">
    <source>
        <dbReference type="PROSITE" id="PS50995"/>
    </source>
</evidence>
<dbReference type="Pfam" id="PF01047">
    <property type="entry name" value="MarR"/>
    <property type="match status" value="1"/>
</dbReference>
<keyword evidence="3" id="KW-0804">Transcription</keyword>
<keyword evidence="2" id="KW-0238">DNA-binding</keyword>
<sequence length="110" mass="12260">MSAWLAIATLENAEHPLTQTALAQLLGLEDASVVPLIDRLVKQQLVTRVQPPEDRRKRLLVLTEQGKEAFLRVKAEADALRARLLEDVDPEALKVTEGVLGQMLKRLDTL</sequence>
<dbReference type="InterPro" id="IPR000835">
    <property type="entry name" value="HTH_MarR-typ"/>
</dbReference>
<dbReference type="InterPro" id="IPR036390">
    <property type="entry name" value="WH_DNA-bd_sf"/>
</dbReference>
<dbReference type="Gene3D" id="1.10.10.10">
    <property type="entry name" value="Winged helix-like DNA-binding domain superfamily/Winged helix DNA-binding domain"/>
    <property type="match status" value="1"/>
</dbReference>
<organism evidence="5 6">
    <name type="scientific">Candidatus Pantoea multigeneris</name>
    <dbReference type="NCBI Taxonomy" id="2608357"/>
    <lineage>
        <taxon>Bacteria</taxon>
        <taxon>Pseudomonadati</taxon>
        <taxon>Pseudomonadota</taxon>
        <taxon>Gammaproteobacteria</taxon>
        <taxon>Enterobacterales</taxon>
        <taxon>Erwiniaceae</taxon>
        <taxon>Pantoea</taxon>
    </lineage>
</organism>
<evidence type="ECO:0000256" key="2">
    <source>
        <dbReference type="ARBA" id="ARBA00023125"/>
    </source>
</evidence>
<evidence type="ECO:0000256" key="1">
    <source>
        <dbReference type="ARBA" id="ARBA00023015"/>
    </source>
</evidence>
<dbReference type="Proteomes" id="UP001515683">
    <property type="component" value="Unassembled WGS sequence"/>
</dbReference>
<dbReference type="InterPro" id="IPR039422">
    <property type="entry name" value="MarR/SlyA-like"/>
</dbReference>
<evidence type="ECO:0000313" key="5">
    <source>
        <dbReference type="EMBL" id="NIF20539.1"/>
    </source>
</evidence>
<keyword evidence="1" id="KW-0805">Transcription regulation</keyword>
<dbReference type="SMART" id="SM00347">
    <property type="entry name" value="HTH_MARR"/>
    <property type="match status" value="1"/>
</dbReference>
<dbReference type="PRINTS" id="PR00598">
    <property type="entry name" value="HTHMARR"/>
</dbReference>
<reference evidence="5 6" key="1">
    <citation type="journal article" date="2019" name="bioRxiv">
        <title>Bacteria contribute to plant secondary compound degradation in a generalist herbivore system.</title>
        <authorList>
            <person name="Francoeur C.B."/>
            <person name="Khadempour L."/>
            <person name="Moreira-Soto R.D."/>
            <person name="Gotting K."/>
            <person name="Book A.J."/>
            <person name="Pinto-Tomas A.A."/>
            <person name="Keefover-Ring K."/>
            <person name="Currie C.R."/>
        </authorList>
    </citation>
    <scope>NUCLEOTIDE SEQUENCE [LARGE SCALE GENOMIC DNA]</scope>
    <source>
        <strain evidence="5">Acro-835</strain>
    </source>
</reference>
<dbReference type="SUPFAM" id="SSF46785">
    <property type="entry name" value="Winged helix' DNA-binding domain"/>
    <property type="match status" value="1"/>
</dbReference>
<evidence type="ECO:0000313" key="6">
    <source>
        <dbReference type="Proteomes" id="UP001515683"/>
    </source>
</evidence>
<dbReference type="InterPro" id="IPR036388">
    <property type="entry name" value="WH-like_DNA-bd_sf"/>
</dbReference>
<dbReference type="EMBL" id="VWXF01000001">
    <property type="protein sequence ID" value="NIF20539.1"/>
    <property type="molecule type" value="Genomic_DNA"/>
</dbReference>